<name>A0A173SLC9_9FIRM</name>
<dbReference type="Proteomes" id="UP000095649">
    <property type="component" value="Unassembled WGS sequence"/>
</dbReference>
<evidence type="ECO:0000313" key="3">
    <source>
        <dbReference type="EMBL" id="PDX85272.1"/>
    </source>
</evidence>
<accession>A0A173SLC9</accession>
<sequence>MSEMPIVRIQRAAIRNFRNVESGEIRFPCNYGEDIFAPKADVLGIYGQNGSGKTTFIDALEILKTLLCGQKVGTELSDCISYGQEQAELQFEFSILKLDKGSVSYRRRFIYSAILSRDTIDESVKCVTPSSVPEKASRIKTIFECTHEAENAVFLPQVKLDSLFGTKQSAKVNELRVTKLLCQKEHRSFLFSPEFLKMLHDAAQKNDNDVEPLFEIAYFAKTSFFVILNRNNGLISLDAAIPVNFRTETAGGMFTLPIDRPTTIPSNLLEIVQQVISTISMVLCKIIPGVKLTLVELGTELMEDGNQGTKIQLARELLCANGETHRLPLKYESEGIKKITSILHLLIAAYNNPSITLAIDELDSGIYEYLLGELLRIIQNSGKGQLIFTSHNLYPLETLDSDSIVFTTTKNDDRYTRIRSVRATNNLRSMYLREVILGSNNDAALYEETNVSEIAHAMRVVGKRMENISIKEETSSEVSHG</sequence>
<dbReference type="InterPro" id="IPR027417">
    <property type="entry name" value="P-loop_NTPase"/>
</dbReference>
<dbReference type="Gene3D" id="3.40.50.300">
    <property type="entry name" value="P-loop containing nucleotide triphosphate hydrolases"/>
    <property type="match status" value="2"/>
</dbReference>
<reference evidence="3 5" key="2">
    <citation type="journal article" date="2017" name="Front. Microbiol.">
        <title>New Insights into the Diversity of the Genus Faecalibacterium.</title>
        <authorList>
            <person name="Benevides L."/>
            <person name="Burman S."/>
            <person name="Martin R."/>
            <person name="Robert V."/>
            <person name="Thomas M."/>
            <person name="Miquel S."/>
            <person name="Chain F."/>
            <person name="Sokol H."/>
            <person name="Bermudez-Humaran L.G."/>
            <person name="Morrison M."/>
            <person name="Langella P."/>
            <person name="Azevedo V.A."/>
            <person name="Chatel J.M."/>
            <person name="Soares S."/>
        </authorList>
    </citation>
    <scope>NUCLEOTIDE SEQUENCE [LARGE SCALE GENOMIC DNA]</scope>
    <source>
        <strain evidence="3 5">CNCM I 4644</strain>
    </source>
</reference>
<dbReference type="EMBL" id="CYXN01000005">
    <property type="protein sequence ID" value="CUM90479.1"/>
    <property type="molecule type" value="Genomic_DNA"/>
</dbReference>
<evidence type="ECO:0000313" key="4">
    <source>
        <dbReference type="Proteomes" id="UP000095649"/>
    </source>
</evidence>
<feature type="domain" description="Endonuclease GajA/Old nuclease/RecF-like AAA" evidence="1">
    <location>
        <begin position="9"/>
        <end position="393"/>
    </location>
</feature>
<dbReference type="PANTHER" id="PTHR40396:SF1">
    <property type="entry name" value="ATPASE AAA-TYPE CORE DOMAIN-CONTAINING PROTEIN"/>
    <property type="match status" value="1"/>
</dbReference>
<protein>
    <submittedName>
        <fullName evidence="3">AAA family ATPase</fullName>
    </submittedName>
    <submittedName>
        <fullName evidence="2">Predicted ATPase</fullName>
    </submittedName>
</protein>
<dbReference type="InterPro" id="IPR041685">
    <property type="entry name" value="AAA_GajA/Old/RecF-like"/>
</dbReference>
<organism evidence="2 4">
    <name type="scientific">Faecalibacterium prausnitzii</name>
    <dbReference type="NCBI Taxonomy" id="853"/>
    <lineage>
        <taxon>Bacteria</taxon>
        <taxon>Bacillati</taxon>
        <taxon>Bacillota</taxon>
        <taxon>Clostridia</taxon>
        <taxon>Eubacteriales</taxon>
        <taxon>Oscillospiraceae</taxon>
        <taxon>Faecalibacterium</taxon>
    </lineage>
</organism>
<reference evidence="2 4" key="1">
    <citation type="submission" date="2015-09" db="EMBL/GenBank/DDBJ databases">
        <authorList>
            <consortium name="Pathogen Informatics"/>
        </authorList>
    </citation>
    <scope>NUCLEOTIDE SEQUENCE [LARGE SCALE GENOMIC DNA]</scope>
    <source>
        <strain evidence="2 4">2789STDY5834970</strain>
    </source>
</reference>
<evidence type="ECO:0000313" key="5">
    <source>
        <dbReference type="Proteomes" id="UP000220480"/>
    </source>
</evidence>
<proteinExistence type="predicted"/>
<reference evidence="3" key="3">
    <citation type="submission" date="2017-07" db="EMBL/GenBank/DDBJ databases">
        <authorList>
            <person name="Sun Z.S."/>
            <person name="Albrecht U."/>
            <person name="Echele G."/>
            <person name="Lee C.C."/>
        </authorList>
    </citation>
    <scope>NUCLEOTIDE SEQUENCE</scope>
    <source>
        <strain evidence="3">CNCM I 4644</strain>
    </source>
</reference>
<gene>
    <name evidence="3" type="ORF">CGS59_01415</name>
    <name evidence="2" type="ORF">ERS852582_01080</name>
</gene>
<dbReference type="EMBL" id="NMTZ01000002">
    <property type="protein sequence ID" value="PDX85272.1"/>
    <property type="molecule type" value="Genomic_DNA"/>
</dbReference>
<dbReference type="Proteomes" id="UP000220480">
    <property type="component" value="Unassembled WGS sequence"/>
</dbReference>
<dbReference type="OrthoDB" id="9809324at2"/>
<evidence type="ECO:0000313" key="2">
    <source>
        <dbReference type="EMBL" id="CUM90479.1"/>
    </source>
</evidence>
<dbReference type="AlphaFoldDB" id="A0A173SLC9"/>
<dbReference type="SUPFAM" id="SSF52540">
    <property type="entry name" value="P-loop containing nucleoside triphosphate hydrolases"/>
    <property type="match status" value="1"/>
</dbReference>
<dbReference type="Pfam" id="PF13175">
    <property type="entry name" value="AAA_15"/>
    <property type="match status" value="1"/>
</dbReference>
<dbReference type="PANTHER" id="PTHR40396">
    <property type="entry name" value="ATPASE-LIKE PROTEIN"/>
    <property type="match status" value="1"/>
</dbReference>
<evidence type="ECO:0000259" key="1">
    <source>
        <dbReference type="Pfam" id="PF13175"/>
    </source>
</evidence>